<organism evidence="5 6">
    <name type="scientific">Capronia epimyces CBS 606.96</name>
    <dbReference type="NCBI Taxonomy" id="1182542"/>
    <lineage>
        <taxon>Eukaryota</taxon>
        <taxon>Fungi</taxon>
        <taxon>Dikarya</taxon>
        <taxon>Ascomycota</taxon>
        <taxon>Pezizomycotina</taxon>
        <taxon>Eurotiomycetes</taxon>
        <taxon>Chaetothyriomycetidae</taxon>
        <taxon>Chaetothyriales</taxon>
        <taxon>Herpotrichiellaceae</taxon>
        <taxon>Capronia</taxon>
    </lineage>
</organism>
<dbReference type="GO" id="GO:0008270">
    <property type="term" value="F:zinc ion binding"/>
    <property type="evidence" value="ECO:0007669"/>
    <property type="project" value="UniProtKB-KW"/>
</dbReference>
<dbReference type="GO" id="GO:0004842">
    <property type="term" value="F:ubiquitin-protein transferase activity"/>
    <property type="evidence" value="ECO:0007669"/>
    <property type="project" value="TreeGrafter"/>
</dbReference>
<evidence type="ECO:0000256" key="4">
    <source>
        <dbReference type="SAM" id="MobiDB-lite"/>
    </source>
</evidence>
<dbReference type="AlphaFoldDB" id="W9XU40"/>
<dbReference type="InterPro" id="IPR017907">
    <property type="entry name" value="Znf_RING_CS"/>
</dbReference>
<evidence type="ECO:0000313" key="6">
    <source>
        <dbReference type="Proteomes" id="UP000019478"/>
    </source>
</evidence>
<dbReference type="RefSeq" id="XP_007733062.1">
    <property type="nucleotide sequence ID" value="XM_007734872.1"/>
</dbReference>
<dbReference type="PANTHER" id="PTHR28042:SF1">
    <property type="entry name" value="E3 UBIQUITIN-PROTEIN LIGASE COMPLEX SLX5-SLX8 SUBUNIT SLX5"/>
    <property type="match status" value="1"/>
</dbReference>
<dbReference type="HOGENOM" id="CLU_043321_0_0_1"/>
<dbReference type="GeneID" id="19168862"/>
<feature type="compositionally biased region" description="Acidic residues" evidence="4">
    <location>
        <begin position="21"/>
        <end position="31"/>
    </location>
</feature>
<reference evidence="5 6" key="1">
    <citation type="submission" date="2013-03" db="EMBL/GenBank/DDBJ databases">
        <title>The Genome Sequence of Capronia epimyces CBS 606.96.</title>
        <authorList>
            <consortium name="The Broad Institute Genomics Platform"/>
            <person name="Cuomo C."/>
            <person name="de Hoog S."/>
            <person name="Gorbushina A."/>
            <person name="Walker B."/>
            <person name="Young S.K."/>
            <person name="Zeng Q."/>
            <person name="Gargeya S."/>
            <person name="Fitzgerald M."/>
            <person name="Haas B."/>
            <person name="Abouelleil A."/>
            <person name="Allen A.W."/>
            <person name="Alvarado L."/>
            <person name="Arachchi H.M."/>
            <person name="Berlin A.M."/>
            <person name="Chapman S.B."/>
            <person name="Gainer-Dewar J."/>
            <person name="Goldberg J."/>
            <person name="Griggs A."/>
            <person name="Gujja S."/>
            <person name="Hansen M."/>
            <person name="Howarth C."/>
            <person name="Imamovic A."/>
            <person name="Ireland A."/>
            <person name="Larimer J."/>
            <person name="McCowan C."/>
            <person name="Murphy C."/>
            <person name="Pearson M."/>
            <person name="Poon T.W."/>
            <person name="Priest M."/>
            <person name="Roberts A."/>
            <person name="Saif S."/>
            <person name="Shea T."/>
            <person name="Sisk P."/>
            <person name="Sykes S."/>
            <person name="Wortman J."/>
            <person name="Nusbaum C."/>
            <person name="Birren B."/>
        </authorList>
    </citation>
    <scope>NUCLEOTIDE SEQUENCE [LARGE SCALE GENOMIC DNA]</scope>
    <source>
        <strain evidence="5 6">CBS 606.96</strain>
    </source>
</reference>
<keyword evidence="6" id="KW-1185">Reference proteome</keyword>
<dbReference type="Proteomes" id="UP000019478">
    <property type="component" value="Unassembled WGS sequence"/>
</dbReference>
<keyword evidence="3" id="KW-0862">Zinc</keyword>
<keyword evidence="2" id="KW-0863">Zinc-finger</keyword>
<dbReference type="PANTHER" id="PTHR28042">
    <property type="entry name" value="E3 UBIQUITIN-PROTEIN LIGASE COMPLEX SLX5-SLX8 SUBUNIT SLX5"/>
    <property type="match status" value="1"/>
</dbReference>
<feature type="compositionally biased region" description="Basic and acidic residues" evidence="4">
    <location>
        <begin position="68"/>
        <end position="88"/>
    </location>
</feature>
<evidence type="ECO:0000256" key="1">
    <source>
        <dbReference type="ARBA" id="ARBA00022723"/>
    </source>
</evidence>
<protein>
    <recommendedName>
        <fullName evidence="7">RING-type domain-containing protein</fullName>
    </recommendedName>
</protein>
<gene>
    <name evidence="5" type="ORF">A1O3_04744</name>
</gene>
<feature type="compositionally biased region" description="Basic and acidic residues" evidence="4">
    <location>
        <begin position="112"/>
        <end position="125"/>
    </location>
</feature>
<dbReference type="GO" id="GO:0033768">
    <property type="term" value="C:SUMO-targeted ubiquitin ligase complex"/>
    <property type="evidence" value="ECO:0007669"/>
    <property type="project" value="TreeGrafter"/>
</dbReference>
<dbReference type="SUPFAM" id="SSF57850">
    <property type="entry name" value="RING/U-box"/>
    <property type="match status" value="1"/>
</dbReference>
<sequence>MSSRTRRPSRGPNDLTIDLTADSDSDSDFPPELESLLPRTSRRNTQRQPQPQPRDSRPARAPPFGSRSRQETHEVIDLSDDSDFHVEDLDGGTDLLSDDEADTSPDSPEVQIVHERPALPGDHRPQSARPPNHRPAPQHSERGPWVNLPDFLRRGTQFMFGNVQNVNDVFLDRLDGIRSRGSDGRQDGENPDPDSGFIINLDYRQPAFALGGLEIYDRSSETPQVVQEPYKPPPAPKEGFIRTFAEDDVVLCPMCGDELATGTGDTKQQVWVVKQCGHVYCGDCATNRFASKARKKDKKAPPSKITPFSECRVDDCKIKLTHKTAMFPVYL</sequence>
<name>W9XU40_9EURO</name>
<accession>W9XU40</accession>
<evidence type="ECO:0000313" key="5">
    <source>
        <dbReference type="EMBL" id="EXJ84077.1"/>
    </source>
</evidence>
<dbReference type="OrthoDB" id="2398441at2759"/>
<comment type="caution">
    <text evidence="5">The sequence shown here is derived from an EMBL/GenBank/DDBJ whole genome shotgun (WGS) entry which is preliminary data.</text>
</comment>
<evidence type="ECO:0008006" key="7">
    <source>
        <dbReference type="Google" id="ProtNLM"/>
    </source>
</evidence>
<dbReference type="InterPro" id="IPR038886">
    <property type="entry name" value="E3_SLX5/Rfp1"/>
</dbReference>
<dbReference type="eggNOG" id="ENOG502SDJU">
    <property type="taxonomic scope" value="Eukaryota"/>
</dbReference>
<evidence type="ECO:0000256" key="2">
    <source>
        <dbReference type="ARBA" id="ARBA00022771"/>
    </source>
</evidence>
<feature type="region of interest" description="Disordered" evidence="4">
    <location>
        <begin position="1"/>
        <end position="145"/>
    </location>
</feature>
<dbReference type="PROSITE" id="PS00518">
    <property type="entry name" value="ZF_RING_1"/>
    <property type="match status" value="1"/>
</dbReference>
<dbReference type="EMBL" id="AMGY01000004">
    <property type="protein sequence ID" value="EXJ84077.1"/>
    <property type="molecule type" value="Genomic_DNA"/>
</dbReference>
<keyword evidence="1" id="KW-0479">Metal-binding</keyword>
<evidence type="ECO:0000256" key="3">
    <source>
        <dbReference type="ARBA" id="ARBA00022833"/>
    </source>
</evidence>
<proteinExistence type="predicted"/>
<dbReference type="STRING" id="1182542.W9XU40"/>